<keyword evidence="5" id="KW-0234">DNA repair</keyword>
<keyword evidence="7" id="KW-0511">Multifunctional enzyme</keyword>
<dbReference type="InterPro" id="IPR012904">
    <property type="entry name" value="OGG_N"/>
</dbReference>
<proteinExistence type="inferred from homology"/>
<keyword evidence="3" id="KW-0227">DNA damage</keyword>
<dbReference type="InterPro" id="IPR003265">
    <property type="entry name" value="HhH-GPD_domain"/>
</dbReference>
<dbReference type="SUPFAM" id="SSF48150">
    <property type="entry name" value="DNA-glycosylase"/>
    <property type="match status" value="1"/>
</dbReference>
<organism evidence="11 12">
    <name type="scientific">Candidatus Nanohalococcus occultus</name>
    <dbReference type="NCBI Taxonomy" id="2978047"/>
    <lineage>
        <taxon>Archaea</taxon>
        <taxon>Candidatus Nanohalarchaeota</taxon>
        <taxon>Candidatus Nanohalarchaeota incertae sedis</taxon>
        <taxon>Candidatus Nanohalococcus</taxon>
    </lineage>
</organism>
<evidence type="ECO:0000256" key="7">
    <source>
        <dbReference type="ARBA" id="ARBA00023268"/>
    </source>
</evidence>
<evidence type="ECO:0000256" key="2">
    <source>
        <dbReference type="ARBA" id="ARBA00012720"/>
    </source>
</evidence>
<protein>
    <recommendedName>
        <fullName evidence="2">DNA-(apurinic or apyrimidinic site) lyase</fullName>
        <ecNumber evidence="2">4.2.99.18</ecNumber>
    </recommendedName>
</protein>
<dbReference type="InterPro" id="IPR023170">
    <property type="entry name" value="HhH_base_excis_C"/>
</dbReference>
<comment type="similarity">
    <text evidence="1">Belongs to the type-1 OGG1 family.</text>
</comment>
<accession>A0ABY8CFN9</accession>
<dbReference type="InterPro" id="IPR011257">
    <property type="entry name" value="DNA_glycosylase"/>
</dbReference>
<dbReference type="EC" id="4.2.99.18" evidence="2"/>
<keyword evidence="4" id="KW-0378">Hydrolase</keyword>
<dbReference type="GO" id="GO:0140078">
    <property type="term" value="F:class I DNA-(apurinic or apyrimidinic site) endonuclease activity"/>
    <property type="evidence" value="ECO:0007669"/>
    <property type="project" value="UniProtKB-EC"/>
</dbReference>
<dbReference type="Proteomes" id="UP001218034">
    <property type="component" value="Chromosome"/>
</dbReference>
<dbReference type="InterPro" id="IPR052054">
    <property type="entry name" value="Oxidative_DNA_repair_enzyme"/>
</dbReference>
<evidence type="ECO:0000256" key="8">
    <source>
        <dbReference type="ARBA" id="ARBA00023295"/>
    </source>
</evidence>
<evidence type="ECO:0000256" key="4">
    <source>
        <dbReference type="ARBA" id="ARBA00022801"/>
    </source>
</evidence>
<evidence type="ECO:0000256" key="3">
    <source>
        <dbReference type="ARBA" id="ARBA00022763"/>
    </source>
</evidence>
<dbReference type="CDD" id="cd00056">
    <property type="entry name" value="ENDO3c"/>
    <property type="match status" value="1"/>
</dbReference>
<dbReference type="PANTHER" id="PTHR10242">
    <property type="entry name" value="8-OXOGUANINE DNA GLYCOSYLASE"/>
    <property type="match status" value="1"/>
</dbReference>
<evidence type="ECO:0000256" key="9">
    <source>
        <dbReference type="ARBA" id="ARBA00044632"/>
    </source>
</evidence>
<dbReference type="SMART" id="SM00478">
    <property type="entry name" value="ENDO3c"/>
    <property type="match status" value="1"/>
</dbReference>
<evidence type="ECO:0000313" key="12">
    <source>
        <dbReference type="Proteomes" id="UP001218034"/>
    </source>
</evidence>
<evidence type="ECO:0000256" key="6">
    <source>
        <dbReference type="ARBA" id="ARBA00023239"/>
    </source>
</evidence>
<keyword evidence="8" id="KW-0326">Glycosidase</keyword>
<reference evidence="11 12" key="1">
    <citation type="submission" date="2022-09" db="EMBL/GenBank/DDBJ databases">
        <title>Xylan utilization by haloarchaea-nanohaloarchaea associations.</title>
        <authorList>
            <person name="Yakimov M."/>
        </authorList>
    </citation>
    <scope>NUCLEOTIDE SEQUENCE [LARGE SCALE GENOMIC DNA]</scope>
    <source>
        <strain evidence="11 12">SVXNc</strain>
    </source>
</reference>
<feature type="domain" description="HhH-GPD" evidence="10">
    <location>
        <begin position="118"/>
        <end position="279"/>
    </location>
</feature>
<evidence type="ECO:0000313" key="11">
    <source>
        <dbReference type="EMBL" id="WEL20044.1"/>
    </source>
</evidence>
<comment type="catalytic activity">
    <reaction evidence="9">
        <text>2'-deoxyribonucleotide-(2'-deoxyribose 5'-phosphate)-2'-deoxyribonucleotide-DNA = a 3'-end 2'-deoxyribonucleotide-(2,3-dehydro-2,3-deoxyribose 5'-phosphate)-DNA + a 5'-end 5'-phospho-2'-deoxyribonucleoside-DNA + H(+)</text>
        <dbReference type="Rhea" id="RHEA:66592"/>
        <dbReference type="Rhea" id="RHEA-COMP:13180"/>
        <dbReference type="Rhea" id="RHEA-COMP:16897"/>
        <dbReference type="Rhea" id="RHEA-COMP:17067"/>
        <dbReference type="ChEBI" id="CHEBI:15378"/>
        <dbReference type="ChEBI" id="CHEBI:136412"/>
        <dbReference type="ChEBI" id="CHEBI:157695"/>
        <dbReference type="ChEBI" id="CHEBI:167181"/>
        <dbReference type="EC" id="4.2.99.18"/>
    </reaction>
</comment>
<dbReference type="SUPFAM" id="SSF55945">
    <property type="entry name" value="TATA-box binding protein-like"/>
    <property type="match status" value="1"/>
</dbReference>
<gene>
    <name evidence="11" type="primary">alkA2</name>
    <name evidence="11" type="ORF">SVXNc_1053</name>
</gene>
<dbReference type="Pfam" id="PF00730">
    <property type="entry name" value="HhH-GPD"/>
    <property type="match status" value="1"/>
</dbReference>
<dbReference type="Gene3D" id="1.10.340.30">
    <property type="entry name" value="Hypothetical protein, domain 2"/>
    <property type="match status" value="1"/>
</dbReference>
<keyword evidence="12" id="KW-1185">Reference proteome</keyword>
<dbReference type="Pfam" id="PF07934">
    <property type="entry name" value="OGG_N"/>
    <property type="match status" value="1"/>
</dbReference>
<name>A0ABY8CFN9_9ARCH</name>
<dbReference type="EMBL" id="CP104395">
    <property type="protein sequence ID" value="WEL20044.1"/>
    <property type="molecule type" value="Genomic_DNA"/>
</dbReference>
<dbReference type="GeneID" id="90590491"/>
<evidence type="ECO:0000256" key="5">
    <source>
        <dbReference type="ARBA" id="ARBA00023204"/>
    </source>
</evidence>
<dbReference type="RefSeq" id="WP_347721871.1">
    <property type="nucleotide sequence ID" value="NZ_CP104395.1"/>
</dbReference>
<sequence length="288" mass="33760">MRHELNPETFDLEQTLTCGQTFCWHRFEGQLYDEDGEKRFYSFVKDQPVIVEEKDGKVIVETPLEKQEVEEALGLHKDVDKIFDNFPEDERIEKAREEFEGLRIIQDEFFPCLISYLMSPQMRIPRIKKMFNKIAEQHGEKIEYKGETLLKFPDHETLLELSEDELRDIGVGYRAKYIAESMKILEEFEHTDLDDMSYEEAREEMKKLYGVGDKVADCVLLFSKDFTEAAPLDTWAKKALKSQFPELHSEDYDEASVNIREYFGSDAGYALEYVFHAARNGVLEVEDE</sequence>
<evidence type="ECO:0000256" key="1">
    <source>
        <dbReference type="ARBA" id="ARBA00010679"/>
    </source>
</evidence>
<dbReference type="Gene3D" id="1.10.1670.10">
    <property type="entry name" value="Helix-hairpin-Helix base-excision DNA repair enzymes (C-terminal)"/>
    <property type="match status" value="1"/>
</dbReference>
<evidence type="ECO:0000259" key="10">
    <source>
        <dbReference type="SMART" id="SM00478"/>
    </source>
</evidence>
<dbReference type="Gene3D" id="3.30.310.260">
    <property type="match status" value="1"/>
</dbReference>
<keyword evidence="6 11" id="KW-0456">Lyase</keyword>
<dbReference type="PANTHER" id="PTHR10242:SF2">
    <property type="entry name" value="N-GLYCOSYLASE_DNA LYASE"/>
    <property type="match status" value="1"/>
</dbReference>